<feature type="compositionally biased region" description="Polar residues" evidence="1">
    <location>
        <begin position="13"/>
        <end position="23"/>
    </location>
</feature>
<dbReference type="AlphaFoldDB" id="A0A6A4H9G7"/>
<evidence type="ECO:0008006" key="4">
    <source>
        <dbReference type="Google" id="ProtNLM"/>
    </source>
</evidence>
<evidence type="ECO:0000313" key="2">
    <source>
        <dbReference type="EMBL" id="KAE9394909.1"/>
    </source>
</evidence>
<proteinExistence type="predicted"/>
<protein>
    <recommendedName>
        <fullName evidence="4">PH domain-containing protein</fullName>
    </recommendedName>
</protein>
<keyword evidence="3" id="KW-1185">Reference proteome</keyword>
<feature type="compositionally biased region" description="Low complexity" evidence="1">
    <location>
        <begin position="66"/>
        <end position="83"/>
    </location>
</feature>
<feature type="compositionally biased region" description="Basic and acidic residues" evidence="1">
    <location>
        <begin position="25"/>
        <end position="43"/>
    </location>
</feature>
<feature type="compositionally biased region" description="Polar residues" evidence="1">
    <location>
        <begin position="204"/>
        <end position="228"/>
    </location>
</feature>
<dbReference type="Proteomes" id="UP000799118">
    <property type="component" value="Unassembled WGS sequence"/>
</dbReference>
<organism evidence="2 3">
    <name type="scientific">Gymnopus androsaceus JB14</name>
    <dbReference type="NCBI Taxonomy" id="1447944"/>
    <lineage>
        <taxon>Eukaryota</taxon>
        <taxon>Fungi</taxon>
        <taxon>Dikarya</taxon>
        <taxon>Basidiomycota</taxon>
        <taxon>Agaricomycotina</taxon>
        <taxon>Agaricomycetes</taxon>
        <taxon>Agaricomycetidae</taxon>
        <taxon>Agaricales</taxon>
        <taxon>Marasmiineae</taxon>
        <taxon>Omphalotaceae</taxon>
        <taxon>Gymnopus</taxon>
    </lineage>
</organism>
<evidence type="ECO:0000313" key="3">
    <source>
        <dbReference type="Proteomes" id="UP000799118"/>
    </source>
</evidence>
<sequence>MTFLGTKRPVSPVMSQQYRSANSAVERERRTSYKGKEKEHAEDYTEPPSPSLYTFIPRPTSAGGVSAPTSPSSRRSSILSTASTSSSLSRSSALFQEYSPFKFGKKKKPPPRQNPNFRMNLILPDVLEISAANMASMEAAGDECSTVDVDEEARERVRLREEAAQALGLASSTIGHQGHTDDYSESVHSVASNGTLREREENGSESARTSESQAPNNHRSALTSTTSLHPPLSPTLAHGRNRSGSMPAAFPFHPSELPPSLPQSLQPALPQIAPVPSFPSTWRALAPYVQTASSGTLPKYYPSSSLRIFAMSKQWKARHLILTTPTIENSNSNSLPFPGVHVSYLHLFKSASPDERELERLEINEDSVIFVSEEEIGGKKGVVQVAGVDVGFVRDEHARKRDTAKDVKGKEQAMWLFYIVDPLEKQRWIESIKNKVFGQRCVLFGPAYSRVYLLCFKNDSCRPWLVASLLWK</sequence>
<feature type="compositionally biased region" description="Polar residues" evidence="1">
    <location>
        <begin position="186"/>
        <end position="195"/>
    </location>
</feature>
<accession>A0A6A4H9G7</accession>
<dbReference type="OrthoDB" id="3256387at2759"/>
<gene>
    <name evidence="2" type="ORF">BT96DRAFT_170366</name>
</gene>
<feature type="region of interest" description="Disordered" evidence="1">
    <location>
        <begin position="169"/>
        <end position="265"/>
    </location>
</feature>
<evidence type="ECO:0000256" key="1">
    <source>
        <dbReference type="SAM" id="MobiDB-lite"/>
    </source>
</evidence>
<dbReference type="EMBL" id="ML769541">
    <property type="protein sequence ID" value="KAE9394909.1"/>
    <property type="molecule type" value="Genomic_DNA"/>
</dbReference>
<feature type="region of interest" description="Disordered" evidence="1">
    <location>
        <begin position="1"/>
        <end position="83"/>
    </location>
</feature>
<name>A0A6A4H9G7_9AGAR</name>
<reference evidence="2" key="1">
    <citation type="journal article" date="2019" name="Environ. Microbiol.">
        <title>Fungal ecological strategies reflected in gene transcription - a case study of two litter decomposers.</title>
        <authorList>
            <person name="Barbi F."/>
            <person name="Kohler A."/>
            <person name="Barry K."/>
            <person name="Baskaran P."/>
            <person name="Daum C."/>
            <person name="Fauchery L."/>
            <person name="Ihrmark K."/>
            <person name="Kuo A."/>
            <person name="LaButti K."/>
            <person name="Lipzen A."/>
            <person name="Morin E."/>
            <person name="Grigoriev I.V."/>
            <person name="Henrissat B."/>
            <person name="Lindahl B."/>
            <person name="Martin F."/>
        </authorList>
    </citation>
    <scope>NUCLEOTIDE SEQUENCE</scope>
    <source>
        <strain evidence="2">JB14</strain>
    </source>
</reference>